<protein>
    <submittedName>
        <fullName evidence="1">Uncharacterized protein</fullName>
    </submittedName>
</protein>
<dbReference type="Proteomes" id="UP000216133">
    <property type="component" value="Unassembled WGS sequence"/>
</dbReference>
<comment type="caution">
    <text evidence="1">The sequence shown here is derived from an EMBL/GenBank/DDBJ whole genome shotgun (WGS) entry which is preliminary data.</text>
</comment>
<dbReference type="AlphaFoldDB" id="A0A268S1P9"/>
<dbReference type="RefSeq" id="WP_062747762.1">
    <property type="nucleotide sequence ID" value="NZ_JARRUH010000031.1"/>
</dbReference>
<dbReference type="Gene3D" id="3.30.565.10">
    <property type="entry name" value="Histidine kinase-like ATPase, C-terminal domain"/>
    <property type="match status" value="1"/>
</dbReference>
<dbReference type="SUPFAM" id="SSF55874">
    <property type="entry name" value="ATPase domain of HSP90 chaperone/DNA topoisomerase II/histidine kinase"/>
    <property type="match status" value="1"/>
</dbReference>
<proteinExistence type="predicted"/>
<dbReference type="EMBL" id="NPBS01000037">
    <property type="protein sequence ID" value="PAF26400.1"/>
    <property type="molecule type" value="Genomic_DNA"/>
</dbReference>
<gene>
    <name evidence="1" type="ORF">CHH61_08405</name>
</gene>
<evidence type="ECO:0000313" key="2">
    <source>
        <dbReference type="Proteomes" id="UP000216133"/>
    </source>
</evidence>
<evidence type="ECO:0000313" key="1">
    <source>
        <dbReference type="EMBL" id="PAF26400.1"/>
    </source>
</evidence>
<organism evidence="1 2">
    <name type="scientific">Shouchella clausii</name>
    <name type="common">Alkalihalobacillus clausii</name>
    <dbReference type="NCBI Taxonomy" id="79880"/>
    <lineage>
        <taxon>Bacteria</taxon>
        <taxon>Bacillati</taxon>
        <taxon>Bacillota</taxon>
        <taxon>Bacilli</taxon>
        <taxon>Bacillales</taxon>
        <taxon>Bacillaceae</taxon>
        <taxon>Shouchella</taxon>
    </lineage>
</organism>
<reference evidence="1 2" key="1">
    <citation type="submission" date="2017-07" db="EMBL/GenBank/DDBJ databases">
        <title>Isolation and whole genome analysis of endospore-forming bacteria from heroin.</title>
        <authorList>
            <person name="Kalinowski J."/>
            <person name="Ahrens B."/>
            <person name="Al-Dilaimi A."/>
            <person name="Winkler A."/>
            <person name="Wibberg D."/>
            <person name="Schleenbecker U."/>
            <person name="Ruckert C."/>
            <person name="Wolfel R."/>
            <person name="Grass G."/>
        </authorList>
    </citation>
    <scope>NUCLEOTIDE SEQUENCE [LARGE SCALE GENOMIC DNA]</scope>
    <source>
        <strain evidence="1 2">7523-2</strain>
    </source>
</reference>
<dbReference type="InterPro" id="IPR036890">
    <property type="entry name" value="HATPase_C_sf"/>
</dbReference>
<sequence length="116" mass="13292">MLRNIKPLMEQLGLRRMKRLTEQFSATQPIRIFLTHEGNLDMIAPVHWKIFEENMMESLTNTMKYAQTSVVTVHIQVLNTMIKYMISDHGNGERQVIKGMGIIGMEERASTVGDVA</sequence>
<name>A0A268S1P9_SHOCL</name>
<accession>A0A268S1P9</accession>